<sequence>MLYAQTSTSTRLIMATHHESFTPLTKQAVADVLGISVRSVENWISDGTLPAPVKLGNRVYWHPDVFFGWLSRRLLEPVAEVPGERVAPAHRPKPVTKLPESVAAGLRASTDKKLARLQGEC</sequence>
<accession>A0ABR5TAC6</accession>
<proteinExistence type="predicted"/>
<protein>
    <recommendedName>
        <fullName evidence="1">Helix-turn-helix domain-containing protein</fullName>
    </recommendedName>
</protein>
<comment type="caution">
    <text evidence="2">The sequence shown here is derived from an EMBL/GenBank/DDBJ whole genome shotgun (WGS) entry which is preliminary data.</text>
</comment>
<dbReference type="SUPFAM" id="SSF46955">
    <property type="entry name" value="Putative DNA-binding domain"/>
    <property type="match status" value="1"/>
</dbReference>
<organism evidence="2 3">
    <name type="scientific">Burkholderia savannae</name>
    <dbReference type="NCBI Taxonomy" id="1637837"/>
    <lineage>
        <taxon>Bacteria</taxon>
        <taxon>Pseudomonadati</taxon>
        <taxon>Pseudomonadota</taxon>
        <taxon>Betaproteobacteria</taxon>
        <taxon>Burkholderiales</taxon>
        <taxon>Burkholderiaceae</taxon>
        <taxon>Burkholderia</taxon>
        <taxon>pseudomallei group</taxon>
    </lineage>
</organism>
<feature type="domain" description="Helix-turn-helix" evidence="1">
    <location>
        <begin position="24"/>
        <end position="73"/>
    </location>
</feature>
<dbReference type="Proteomes" id="UP000070255">
    <property type="component" value="Unassembled WGS sequence"/>
</dbReference>
<evidence type="ECO:0000313" key="3">
    <source>
        <dbReference type="Proteomes" id="UP000070255"/>
    </source>
</evidence>
<gene>
    <name evidence="2" type="ORF">WS72_02820</name>
</gene>
<dbReference type="EMBL" id="LNJQ01000001">
    <property type="protein sequence ID" value="KWZ41915.1"/>
    <property type="molecule type" value="Genomic_DNA"/>
</dbReference>
<dbReference type="Pfam" id="PF12728">
    <property type="entry name" value="HTH_17"/>
    <property type="match status" value="1"/>
</dbReference>
<name>A0ABR5TAC6_9BURK</name>
<reference evidence="2 3" key="1">
    <citation type="submission" date="2015-11" db="EMBL/GenBank/DDBJ databases">
        <authorList>
            <person name="Sahl J."/>
            <person name="Wagner D."/>
            <person name="Keim P."/>
        </authorList>
    </citation>
    <scope>NUCLEOTIDE SEQUENCE [LARGE SCALE GENOMIC DNA]</scope>
    <source>
        <strain evidence="2 3">BDU18</strain>
    </source>
</reference>
<keyword evidence="3" id="KW-1185">Reference proteome</keyword>
<dbReference type="InterPro" id="IPR009061">
    <property type="entry name" value="DNA-bd_dom_put_sf"/>
</dbReference>
<evidence type="ECO:0000259" key="1">
    <source>
        <dbReference type="Pfam" id="PF12728"/>
    </source>
</evidence>
<evidence type="ECO:0000313" key="2">
    <source>
        <dbReference type="EMBL" id="KWZ41915.1"/>
    </source>
</evidence>
<dbReference type="InterPro" id="IPR041657">
    <property type="entry name" value="HTH_17"/>
</dbReference>